<reference evidence="2" key="1">
    <citation type="submission" date="2023-09" db="EMBL/GenBank/DDBJ databases">
        <title>Arcobacter tbilisiensis sp. nov. isolated from chicken meat in Tbilisi, Georgia.</title>
        <authorList>
            <person name="Matthias R."/>
            <person name="Zautner A.E."/>
        </authorList>
    </citation>
    <scope>NUCLEOTIDE SEQUENCE</scope>
    <source>
        <strain evidence="2">LEO 107</strain>
    </source>
</reference>
<evidence type="ECO:0000259" key="1">
    <source>
        <dbReference type="Pfam" id="PF13175"/>
    </source>
</evidence>
<dbReference type="PANTHER" id="PTHR43581:SF4">
    <property type="entry name" value="ATP_GTP PHOSPHATASE"/>
    <property type="match status" value="1"/>
</dbReference>
<dbReference type="Pfam" id="PF13175">
    <property type="entry name" value="AAA_15"/>
    <property type="match status" value="1"/>
</dbReference>
<accession>A0AA96I4C4</accession>
<dbReference type="InterPro" id="IPR027417">
    <property type="entry name" value="P-loop_NTPase"/>
</dbReference>
<dbReference type="PANTHER" id="PTHR43581">
    <property type="entry name" value="ATP/GTP PHOSPHATASE"/>
    <property type="match status" value="1"/>
</dbReference>
<dbReference type="EMBL" id="CP134846">
    <property type="protein sequence ID" value="WNL17191.1"/>
    <property type="molecule type" value="Genomic_DNA"/>
</dbReference>
<proteinExistence type="predicted"/>
<evidence type="ECO:0000313" key="2">
    <source>
        <dbReference type="EMBL" id="WNL17191.1"/>
    </source>
</evidence>
<dbReference type="Gene3D" id="3.40.50.300">
    <property type="entry name" value="P-loop containing nucleotide triphosphate hydrolases"/>
    <property type="match status" value="1"/>
</dbReference>
<feature type="domain" description="Endonuclease GajA/Old nuclease/RecF-like AAA" evidence="1">
    <location>
        <begin position="1"/>
        <end position="350"/>
    </location>
</feature>
<name>A0AA96I4C4_9BACT</name>
<dbReference type="SUPFAM" id="SSF52540">
    <property type="entry name" value="P-loop containing nucleoside triphosphate hydrolases"/>
    <property type="match status" value="1"/>
</dbReference>
<dbReference type="InterPro" id="IPR041685">
    <property type="entry name" value="AAA_GajA/Old/RecF-like"/>
</dbReference>
<dbReference type="InterPro" id="IPR051396">
    <property type="entry name" value="Bact_Antivir_Def_Nuclease"/>
</dbReference>
<protein>
    <submittedName>
        <fullName evidence="2">AAA family ATPase</fullName>
    </submittedName>
</protein>
<organism evidence="2">
    <name type="scientific">Arcobacter sp. AZ-2023</name>
    <dbReference type="NCBI Taxonomy" id="3074453"/>
    <lineage>
        <taxon>Bacteria</taxon>
        <taxon>Pseudomonadati</taxon>
        <taxon>Campylobacterota</taxon>
        <taxon>Epsilonproteobacteria</taxon>
        <taxon>Campylobacterales</taxon>
        <taxon>Arcobacteraceae</taxon>
        <taxon>Arcobacter</taxon>
    </lineage>
</organism>
<sequence length="641" mass="74650">MYIKRVEIKNFRTLLDFEIELDEKFQIVAGANNSGKSNLLRALNIFFNEGFDEDSYYDKSKDLSYHIEKGTGSLSPTTIEVDLFLKDYEIKKIKDLDKYIINSNIIRTKGYYSGELEGWYHSNTSGNFPIHKELKNGLNRIEKRSHSIGKLFNRIQFMYIPAQYDISNKINQLVAEEILPTMVDSYGNTGLSNKVKDLKDKIDDVDKLTKEVLKEKNELISQSFRDVIKKFPEIQAGINLEKYALEVSLTGESLSEILSKRIVLNVQDASHKEVDSKGSGIQKLVLITLLEYFSKNMEAKARYTNPFLIWAIDEPETYMQPKLQKQISEIFKDISETHQVICTTHSPKMIDIYNPQNVKLFYLETEPFPVARKGGKIMFKKMTKILKNSDMNFIDKLKEHFGVESNDGWILRDKNLLFEGSDDVIYFHTTFELIMGYKFDVANIVSSSSEYMPNFVELLFQQISNKELKASSLICLLDNDEAGRKAFEKINKFKTDQAKSKKYIKSFKTISMYLNELDNKNNNYPSMIEDLIIPEIFYKSIEAFLIDKYKDKEADIKNKFSCDKFIEFREQSKRTPILEVVDNYFSDIISEDDKFTFTNSGVKYALACKYKIFIEKLHEREKESYKSNYSKLITFFEGFTK</sequence>
<dbReference type="AlphaFoldDB" id="A0AA96I4C4"/>
<gene>
    <name evidence="2" type="ORF">RJG54_02025</name>
</gene>